<sequence>MNDVVGRQGDVEVTTTIDRLYALDRALRNAVDGFRVPRADQNMRSIFERRLRLHPEFERVVVGAEYERAARELIASIEESAAGIARRCGQPWRRGRPDSGGARQDHVGGKIWILGAVEFLIEERPILRGDIELRRTEPIAPGLPDVVVEYLVTVPGTRDQLTRETHGHWGYHYHYLDSRNRRSDTLLTFDRDSPSGIMPTLSWERHAEGQKFKARAAMWGIDKRESVYSVCRPDTLRFSLGDFKQPASDAEVVWPLTAKMPAICTA</sequence>
<dbReference type="EMBL" id="CYGY02000096">
    <property type="protein sequence ID" value="SIT50851.1"/>
    <property type="molecule type" value="Genomic_DNA"/>
</dbReference>
<evidence type="ECO:0000313" key="1">
    <source>
        <dbReference type="EMBL" id="SIT50851.1"/>
    </source>
</evidence>
<reference evidence="1" key="1">
    <citation type="submission" date="2016-12" db="EMBL/GenBank/DDBJ databases">
        <authorList>
            <person name="Moulin L."/>
        </authorList>
    </citation>
    <scope>NUCLEOTIDE SEQUENCE [LARGE SCALE GENOMIC DNA]</scope>
    <source>
        <strain evidence="1">STM 7183</strain>
    </source>
</reference>
<keyword evidence="2" id="KW-1185">Reference proteome</keyword>
<protein>
    <submittedName>
        <fullName evidence="1">Uncharacterized protein</fullName>
    </submittedName>
</protein>
<accession>A0A1N7STN8</accession>
<gene>
    <name evidence="1" type="ORF">BN2476_960002</name>
</gene>
<name>A0A1N7STN8_9BURK</name>
<evidence type="ECO:0000313" key="2">
    <source>
        <dbReference type="Proteomes" id="UP000195569"/>
    </source>
</evidence>
<dbReference type="Proteomes" id="UP000195569">
    <property type="component" value="Unassembled WGS sequence"/>
</dbReference>
<organism evidence="1 2">
    <name type="scientific">Paraburkholderia piptadeniae</name>
    <dbReference type="NCBI Taxonomy" id="1701573"/>
    <lineage>
        <taxon>Bacteria</taxon>
        <taxon>Pseudomonadati</taxon>
        <taxon>Pseudomonadota</taxon>
        <taxon>Betaproteobacteria</taxon>
        <taxon>Burkholderiales</taxon>
        <taxon>Burkholderiaceae</taxon>
        <taxon>Paraburkholderia</taxon>
    </lineage>
</organism>
<comment type="caution">
    <text evidence="1">The sequence shown here is derived from an EMBL/GenBank/DDBJ whole genome shotgun (WGS) entry which is preliminary data.</text>
</comment>
<proteinExistence type="predicted"/>
<dbReference type="AlphaFoldDB" id="A0A1N7STN8"/>